<organism evidence="2 3">
    <name type="scientific">Pleurodeles waltl</name>
    <name type="common">Iberian ribbed newt</name>
    <dbReference type="NCBI Taxonomy" id="8319"/>
    <lineage>
        <taxon>Eukaryota</taxon>
        <taxon>Metazoa</taxon>
        <taxon>Chordata</taxon>
        <taxon>Craniata</taxon>
        <taxon>Vertebrata</taxon>
        <taxon>Euteleostomi</taxon>
        <taxon>Amphibia</taxon>
        <taxon>Batrachia</taxon>
        <taxon>Caudata</taxon>
        <taxon>Salamandroidea</taxon>
        <taxon>Salamandridae</taxon>
        <taxon>Pleurodelinae</taxon>
        <taxon>Pleurodeles</taxon>
    </lineage>
</organism>
<dbReference type="EMBL" id="JANPWB010000004">
    <property type="protein sequence ID" value="KAJ1191861.1"/>
    <property type="molecule type" value="Genomic_DNA"/>
</dbReference>
<name>A0AAV7UU14_PLEWA</name>
<evidence type="ECO:0000313" key="2">
    <source>
        <dbReference type="EMBL" id="KAJ1191861.1"/>
    </source>
</evidence>
<accession>A0AAV7UU14</accession>
<protein>
    <submittedName>
        <fullName evidence="2">Uncharacterized protein</fullName>
    </submittedName>
</protein>
<reference evidence="2" key="1">
    <citation type="journal article" date="2022" name="bioRxiv">
        <title>Sequencing and chromosome-scale assembly of the giantPleurodeles waltlgenome.</title>
        <authorList>
            <person name="Brown T."/>
            <person name="Elewa A."/>
            <person name="Iarovenko S."/>
            <person name="Subramanian E."/>
            <person name="Araus A.J."/>
            <person name="Petzold A."/>
            <person name="Susuki M."/>
            <person name="Suzuki K.-i.T."/>
            <person name="Hayashi T."/>
            <person name="Toyoda A."/>
            <person name="Oliveira C."/>
            <person name="Osipova E."/>
            <person name="Leigh N.D."/>
            <person name="Simon A."/>
            <person name="Yun M.H."/>
        </authorList>
    </citation>
    <scope>NUCLEOTIDE SEQUENCE</scope>
    <source>
        <strain evidence="2">20211129_DDA</strain>
        <tissue evidence="2">Liver</tissue>
    </source>
</reference>
<feature type="region of interest" description="Disordered" evidence="1">
    <location>
        <begin position="49"/>
        <end position="90"/>
    </location>
</feature>
<feature type="compositionally biased region" description="Basic residues" evidence="1">
    <location>
        <begin position="62"/>
        <end position="86"/>
    </location>
</feature>
<dbReference type="AlphaFoldDB" id="A0AAV7UU14"/>
<evidence type="ECO:0000313" key="3">
    <source>
        <dbReference type="Proteomes" id="UP001066276"/>
    </source>
</evidence>
<gene>
    <name evidence="2" type="ORF">NDU88_001175</name>
</gene>
<proteinExistence type="predicted"/>
<comment type="caution">
    <text evidence="2">The sequence shown here is derived from an EMBL/GenBank/DDBJ whole genome shotgun (WGS) entry which is preliminary data.</text>
</comment>
<dbReference type="Proteomes" id="UP001066276">
    <property type="component" value="Chromosome 2_2"/>
</dbReference>
<evidence type="ECO:0000256" key="1">
    <source>
        <dbReference type="SAM" id="MobiDB-lite"/>
    </source>
</evidence>
<keyword evidence="3" id="KW-1185">Reference proteome</keyword>
<sequence>MWAWTCSLDPDLGALLTRLLRKVAHMGRVERIYMGCRPRGLTQEVNTNRAGFVTGPTGGNKVKARLKQRNPGKHRSWSQQRTRRLGNHNQQSDLFAERVVKRSARFRTWRLHF</sequence>